<comment type="catalytic activity">
    <reaction evidence="3">
        <text>L-arginine + H2O = L-citrulline + NH4(+)</text>
        <dbReference type="Rhea" id="RHEA:19597"/>
        <dbReference type="ChEBI" id="CHEBI:15377"/>
        <dbReference type="ChEBI" id="CHEBI:28938"/>
        <dbReference type="ChEBI" id="CHEBI:32682"/>
        <dbReference type="ChEBI" id="CHEBI:57743"/>
        <dbReference type="EC" id="3.5.3.6"/>
    </reaction>
</comment>
<proteinExistence type="predicted"/>
<keyword evidence="6" id="KW-1185">Reference proteome</keyword>
<protein>
    <recommendedName>
        <fullName evidence="2">arginine deiminase</fullName>
        <ecNumber evidence="2">3.5.3.6</ecNumber>
    </recommendedName>
</protein>
<dbReference type="EC" id="3.5.3.6" evidence="2"/>
<feature type="region of interest" description="Disordered" evidence="4">
    <location>
        <begin position="1"/>
        <end position="32"/>
    </location>
</feature>
<dbReference type="Proteomes" id="UP001279642">
    <property type="component" value="Unassembled WGS sequence"/>
</dbReference>
<dbReference type="Gene3D" id="3.75.10.10">
    <property type="entry name" value="L-arginine/glycine Amidinotransferase, Chain A"/>
    <property type="match status" value="1"/>
</dbReference>
<evidence type="ECO:0000256" key="3">
    <source>
        <dbReference type="ARBA" id="ARBA00049429"/>
    </source>
</evidence>
<dbReference type="RefSeq" id="WP_320510337.1">
    <property type="nucleotide sequence ID" value="NZ_JAXCLW010000008.1"/>
</dbReference>
<reference evidence="5 6" key="1">
    <citation type="journal article" date="2016" name="Antonie Van Leeuwenhoek">
        <title>Dongia soli sp. nov., isolated from soil from Dokdo, Korea.</title>
        <authorList>
            <person name="Kim D.U."/>
            <person name="Lee H."/>
            <person name="Kim H."/>
            <person name="Kim S.G."/>
            <person name="Ka J.O."/>
        </authorList>
    </citation>
    <scope>NUCLEOTIDE SEQUENCE [LARGE SCALE GENOMIC DNA]</scope>
    <source>
        <strain evidence="5 6">D78</strain>
    </source>
</reference>
<dbReference type="Pfam" id="PF19420">
    <property type="entry name" value="DDAH_eukar"/>
    <property type="match status" value="1"/>
</dbReference>
<dbReference type="PANTHER" id="PTHR47271">
    <property type="entry name" value="ARGININE DEIMINASE"/>
    <property type="match status" value="1"/>
</dbReference>
<dbReference type="PANTHER" id="PTHR47271:SF2">
    <property type="entry name" value="ARGININE DEIMINASE"/>
    <property type="match status" value="1"/>
</dbReference>
<evidence type="ECO:0000313" key="6">
    <source>
        <dbReference type="Proteomes" id="UP001279642"/>
    </source>
</evidence>
<dbReference type="SUPFAM" id="SSF55909">
    <property type="entry name" value="Pentein"/>
    <property type="match status" value="1"/>
</dbReference>
<evidence type="ECO:0000256" key="2">
    <source>
        <dbReference type="ARBA" id="ARBA00012171"/>
    </source>
</evidence>
<organism evidence="5 6">
    <name type="scientific">Dongia soli</name>
    <dbReference type="NCBI Taxonomy" id="600628"/>
    <lineage>
        <taxon>Bacteria</taxon>
        <taxon>Pseudomonadati</taxon>
        <taxon>Pseudomonadota</taxon>
        <taxon>Alphaproteobacteria</taxon>
        <taxon>Rhodospirillales</taxon>
        <taxon>Dongiaceae</taxon>
        <taxon>Dongia</taxon>
    </lineage>
</organism>
<comment type="pathway">
    <text evidence="1">Amino-acid degradation; L-arginine degradation via ADI pathway; carbamoyl phosphate from L-arginine: step 1/2.</text>
</comment>
<evidence type="ECO:0000256" key="4">
    <source>
        <dbReference type="SAM" id="MobiDB-lite"/>
    </source>
</evidence>
<dbReference type="EMBL" id="JAXCLW010000008">
    <property type="protein sequence ID" value="MDY0885263.1"/>
    <property type="molecule type" value="Genomic_DNA"/>
</dbReference>
<evidence type="ECO:0000313" key="5">
    <source>
        <dbReference type="EMBL" id="MDY0885263.1"/>
    </source>
</evidence>
<evidence type="ECO:0000256" key="1">
    <source>
        <dbReference type="ARBA" id="ARBA00005213"/>
    </source>
</evidence>
<sequence>MNKVTGKPKSNTKGSSTFGTSAYGGAGWVQREKPHGDELGGIWARHKIDSEWRPLQAVIVHQPGEELAASLEDPESVLMLEPLNLTRAREQHAAMVEAYEKLGVEVHHVMPEGDAPPNQMFCADLFVMTPQGAILARPAGQVRAGEERWAARRLADLGTPILKTLTGDATFEGADLMWLDEQTAMIGRGHRTNQAAIDQITAVLAEIGCETLAVDMPYGTMHFMGMLRIADSDLAICWPRRTPLATVKAVVERGYEVIFPPYEDDAESYRAMNFVTLGPRKIMMAAGLAKFQPFFEQHGIDCVTVATDELSKAAGNIGCLTGVLGRVTK</sequence>
<gene>
    <name evidence="5" type="ORF">SMD27_20645</name>
</gene>
<comment type="caution">
    <text evidence="5">The sequence shown here is derived from an EMBL/GenBank/DDBJ whole genome shotgun (WGS) entry which is preliminary data.</text>
</comment>
<accession>A0ABU5EGC5</accession>
<name>A0ABU5EGC5_9PROT</name>
<feature type="compositionally biased region" description="Polar residues" evidence="4">
    <location>
        <begin position="8"/>
        <end position="20"/>
    </location>
</feature>